<dbReference type="EMBL" id="FO818640">
    <property type="protein sequence ID" value="CDM93239.1"/>
    <property type="molecule type" value="Genomic_DNA"/>
</dbReference>
<accession>A0A9P1NXX7</accession>
<dbReference type="Proteomes" id="UP000032946">
    <property type="component" value="Chromosome"/>
</dbReference>
<gene>
    <name evidence="1" type="ORF">ARTHRO_10890</name>
    <name evidence="2" type="ORF">ARTHRO_10912</name>
</gene>
<proteinExistence type="predicted"/>
<organism evidence="1 3">
    <name type="scientific">Limnospira indica PCC 8005</name>
    <dbReference type="NCBI Taxonomy" id="376219"/>
    <lineage>
        <taxon>Bacteria</taxon>
        <taxon>Bacillati</taxon>
        <taxon>Cyanobacteriota</taxon>
        <taxon>Cyanophyceae</taxon>
        <taxon>Oscillatoriophycideae</taxon>
        <taxon>Oscillatoriales</taxon>
        <taxon>Sirenicapillariaceae</taxon>
        <taxon>Limnospira</taxon>
    </lineage>
</organism>
<name>A0A9P1NXX7_9CYAN</name>
<reference evidence="1 3" key="1">
    <citation type="submission" date="2014-02" db="EMBL/GenBank/DDBJ databases">
        <authorList>
            <person name="Genoscope - CEA"/>
        </authorList>
    </citation>
    <scope>NUCLEOTIDE SEQUENCE [LARGE SCALE GENOMIC DNA]</scope>
    <source>
        <strain evidence="1 3">PCC 8005</strain>
    </source>
</reference>
<keyword evidence="3" id="KW-1185">Reference proteome</keyword>
<dbReference type="EMBL" id="FO818640">
    <property type="protein sequence ID" value="CDM93217.1"/>
    <property type="molecule type" value="Genomic_DNA"/>
</dbReference>
<sequence>MVGIGLDPIGDDLDFAIAHSFPYRSSPRKGGLISLYVDSLAGSPLRLPTAIVVDFETYPPPNRNKHSLGKRPT</sequence>
<evidence type="ECO:0000313" key="1">
    <source>
        <dbReference type="EMBL" id="CDM93217.1"/>
    </source>
</evidence>
<protein>
    <submittedName>
        <fullName evidence="1">Uncharacterized protein</fullName>
    </submittedName>
</protein>
<evidence type="ECO:0000313" key="3">
    <source>
        <dbReference type="Proteomes" id="UP000032946"/>
    </source>
</evidence>
<dbReference type="AlphaFoldDB" id="A0A9P1NXX7"/>
<evidence type="ECO:0000313" key="2">
    <source>
        <dbReference type="EMBL" id="CDM93239.1"/>
    </source>
</evidence>